<accession>T1HW90</accession>
<reference evidence="1" key="1">
    <citation type="submission" date="2015-05" db="UniProtKB">
        <authorList>
            <consortium name="EnsemblMetazoa"/>
        </authorList>
    </citation>
    <scope>IDENTIFICATION</scope>
</reference>
<dbReference type="InParanoid" id="T1HW90"/>
<name>T1HW90_RHOPR</name>
<dbReference type="EMBL" id="ACPB03013647">
    <property type="status" value="NOT_ANNOTATED_CDS"/>
    <property type="molecule type" value="Genomic_DNA"/>
</dbReference>
<dbReference type="VEuPathDB" id="VectorBase:RPRC008310"/>
<evidence type="ECO:0000313" key="2">
    <source>
        <dbReference type="Proteomes" id="UP000015103"/>
    </source>
</evidence>
<organism evidence="1 2">
    <name type="scientific">Rhodnius prolixus</name>
    <name type="common">Triatomid bug</name>
    <dbReference type="NCBI Taxonomy" id="13249"/>
    <lineage>
        <taxon>Eukaryota</taxon>
        <taxon>Metazoa</taxon>
        <taxon>Ecdysozoa</taxon>
        <taxon>Arthropoda</taxon>
        <taxon>Hexapoda</taxon>
        <taxon>Insecta</taxon>
        <taxon>Pterygota</taxon>
        <taxon>Neoptera</taxon>
        <taxon>Paraneoptera</taxon>
        <taxon>Hemiptera</taxon>
        <taxon>Heteroptera</taxon>
        <taxon>Panheteroptera</taxon>
        <taxon>Cimicomorpha</taxon>
        <taxon>Reduviidae</taxon>
        <taxon>Triatominae</taxon>
        <taxon>Rhodnius</taxon>
    </lineage>
</organism>
<evidence type="ECO:0000313" key="1">
    <source>
        <dbReference type="EnsemblMetazoa" id="RPRC008310-PA"/>
    </source>
</evidence>
<protein>
    <submittedName>
        <fullName evidence="1">Uncharacterized protein</fullName>
    </submittedName>
</protein>
<dbReference type="EnsemblMetazoa" id="RPRC008310-RA">
    <property type="protein sequence ID" value="RPRC008310-PA"/>
    <property type="gene ID" value="RPRC008310"/>
</dbReference>
<dbReference type="AlphaFoldDB" id="T1HW90"/>
<dbReference type="Proteomes" id="UP000015103">
    <property type="component" value="Unassembled WGS sequence"/>
</dbReference>
<dbReference type="HOGENOM" id="CLU_2378790_0_0_1"/>
<proteinExistence type="predicted"/>
<keyword evidence="2" id="KW-1185">Reference proteome</keyword>
<sequence length="95" mass="10456">AKEAECSFGKYSKRKVSFDRTSSVDANSKTPKASLDVSFKKFMTGENRPGEIISQSQTILADSSDLMDLSTSEEHHNVTSQKTRYLVNSSSVCKA</sequence>